<dbReference type="Gene3D" id="3.90.1010.10">
    <property type="match status" value="1"/>
</dbReference>
<dbReference type="PANTHER" id="PTHR43597:SF5">
    <property type="entry name" value="SUFE-LIKE PROTEIN 2, CHLOROPLASTIC"/>
    <property type="match status" value="1"/>
</dbReference>
<organism evidence="3 4">
    <name type="scientific">Celerinatantimonas diazotrophica</name>
    <dbReference type="NCBI Taxonomy" id="412034"/>
    <lineage>
        <taxon>Bacteria</taxon>
        <taxon>Pseudomonadati</taxon>
        <taxon>Pseudomonadota</taxon>
        <taxon>Gammaproteobacteria</taxon>
        <taxon>Celerinatantimonadaceae</taxon>
        <taxon>Celerinatantimonas</taxon>
    </lineage>
</organism>
<dbReference type="PANTHER" id="PTHR43597">
    <property type="entry name" value="SULFUR ACCEPTOR PROTEIN CSDE"/>
    <property type="match status" value="1"/>
</dbReference>
<comment type="similarity">
    <text evidence="1">Belongs to the SufE family.</text>
</comment>
<proteinExistence type="inferred from homology"/>
<sequence>MMIYPQTSSLPDWQSLQVLFTSATSYEERYRQLLLLGKKFPAMPEDYRQEQNEVSGCESRSWVYTEKNQLWCDSEARIIRGLMTILLSLVNHSDYQSIKSIDLIAKLEQLGLRHYISESRINGIQAIWQQLSALQTI</sequence>
<dbReference type="OrthoDB" id="9799320at2"/>
<evidence type="ECO:0000313" key="4">
    <source>
        <dbReference type="Proteomes" id="UP000295565"/>
    </source>
</evidence>
<feature type="domain" description="Fe-S metabolism associated" evidence="2">
    <location>
        <begin position="20"/>
        <end position="132"/>
    </location>
</feature>
<gene>
    <name evidence="3" type="ORF">EV690_0029</name>
</gene>
<evidence type="ECO:0000256" key="1">
    <source>
        <dbReference type="ARBA" id="ARBA00010282"/>
    </source>
</evidence>
<dbReference type="InterPro" id="IPR003808">
    <property type="entry name" value="Fe-S_metab-assoc_dom"/>
</dbReference>
<dbReference type="Pfam" id="PF02657">
    <property type="entry name" value="SufE"/>
    <property type="match status" value="1"/>
</dbReference>
<protein>
    <submittedName>
        <fullName evidence="3">Cysteine desulfuration protein SufE</fullName>
    </submittedName>
</protein>
<dbReference type="AlphaFoldDB" id="A0A4R1KGP0"/>
<dbReference type="SUPFAM" id="SSF82649">
    <property type="entry name" value="SufE/NifU"/>
    <property type="match status" value="1"/>
</dbReference>
<name>A0A4R1KGP0_9GAMM</name>
<keyword evidence="4" id="KW-1185">Reference proteome</keyword>
<evidence type="ECO:0000313" key="3">
    <source>
        <dbReference type="EMBL" id="TCK63915.1"/>
    </source>
</evidence>
<accession>A0A4R1KGP0</accession>
<dbReference type="RefSeq" id="WP_131910918.1">
    <property type="nucleotide sequence ID" value="NZ_OU594967.1"/>
</dbReference>
<reference evidence="3 4" key="1">
    <citation type="submission" date="2019-03" db="EMBL/GenBank/DDBJ databases">
        <title>Genomic Encyclopedia of Type Strains, Phase IV (KMG-IV): sequencing the most valuable type-strain genomes for metagenomic binning, comparative biology and taxonomic classification.</title>
        <authorList>
            <person name="Goeker M."/>
        </authorList>
    </citation>
    <scope>NUCLEOTIDE SEQUENCE [LARGE SCALE GENOMIC DNA]</scope>
    <source>
        <strain evidence="3 4">DSM 18577</strain>
    </source>
</reference>
<dbReference type="Proteomes" id="UP000295565">
    <property type="component" value="Unassembled WGS sequence"/>
</dbReference>
<evidence type="ECO:0000259" key="2">
    <source>
        <dbReference type="Pfam" id="PF02657"/>
    </source>
</evidence>
<comment type="caution">
    <text evidence="3">The sequence shown here is derived from an EMBL/GenBank/DDBJ whole genome shotgun (WGS) entry which is preliminary data.</text>
</comment>
<dbReference type="EMBL" id="SMGD01000001">
    <property type="protein sequence ID" value="TCK63915.1"/>
    <property type="molecule type" value="Genomic_DNA"/>
</dbReference>